<gene>
    <name evidence="3" type="ORF">QQX98_011692</name>
</gene>
<keyword evidence="2" id="KW-0539">Nucleus</keyword>
<proteinExistence type="predicted"/>
<protein>
    <submittedName>
        <fullName evidence="3">Uncharacterized protein</fullName>
    </submittedName>
</protein>
<evidence type="ECO:0000313" key="4">
    <source>
        <dbReference type="Proteomes" id="UP001498476"/>
    </source>
</evidence>
<dbReference type="Proteomes" id="UP001498476">
    <property type="component" value="Unassembled WGS sequence"/>
</dbReference>
<name>A0ABR1GL54_9HYPO</name>
<dbReference type="EMBL" id="JAZAVJ010000296">
    <property type="protein sequence ID" value="KAK7402554.1"/>
    <property type="molecule type" value="Genomic_DNA"/>
</dbReference>
<accession>A0ABR1GL54</accession>
<keyword evidence="4" id="KW-1185">Reference proteome</keyword>
<dbReference type="PANTHER" id="PTHR37534">
    <property type="entry name" value="TRANSCRIPTIONAL ACTIVATOR PROTEIN UGA3"/>
    <property type="match status" value="1"/>
</dbReference>
<dbReference type="Pfam" id="PF11951">
    <property type="entry name" value="Fungal_trans_2"/>
    <property type="match status" value="2"/>
</dbReference>
<comment type="caution">
    <text evidence="3">The sequence shown here is derived from an EMBL/GenBank/DDBJ whole genome shotgun (WGS) entry which is preliminary data.</text>
</comment>
<evidence type="ECO:0000256" key="2">
    <source>
        <dbReference type="ARBA" id="ARBA00023242"/>
    </source>
</evidence>
<organism evidence="3 4">
    <name type="scientific">Neonectria punicea</name>
    <dbReference type="NCBI Taxonomy" id="979145"/>
    <lineage>
        <taxon>Eukaryota</taxon>
        <taxon>Fungi</taxon>
        <taxon>Dikarya</taxon>
        <taxon>Ascomycota</taxon>
        <taxon>Pezizomycotina</taxon>
        <taxon>Sordariomycetes</taxon>
        <taxon>Hypocreomycetidae</taxon>
        <taxon>Hypocreales</taxon>
        <taxon>Nectriaceae</taxon>
        <taxon>Neonectria</taxon>
    </lineage>
</organism>
<evidence type="ECO:0000313" key="3">
    <source>
        <dbReference type="EMBL" id="KAK7402554.1"/>
    </source>
</evidence>
<sequence>MVGPDPTKQQDANAANAKELQWVNVTSQDIEMHEYLADSSASIEFYLVPTKRSRAATRQRRQAPQSALPMSVNWMPWKLDASEMDLLLYFESTAASALSTFGHEQAELRDLLIRMCFSDNTASSNAVLQAILALASVHQDGHQNQATQLKLGALRALRDSLVNIDKCEAKAMQHVAAGMVLCSLEIQNPADTYADWITYGCGVKHVIRGAQLIASTSDSDSVVLLGWVHYHDVLARFSMRHWRRFSIVNNCRQDIGNQLIDSFECWNVEHPRYHAKDYRDHLSLLEWKLKKAPSMEPTGHLPQTPKSAIMAVVSELHRLATLTYLERASGNLCRESPKVANWTSKAFRILSKLKACRWLFPLLIFGSEARSDERRKLLLDLMSRTEKETHGRSLECIRNLVQAVWVQDDLAVGELVYVDKLQAILSSSALLPVFV</sequence>
<reference evidence="3 4" key="1">
    <citation type="journal article" date="2025" name="Microbiol. Resour. Announc.">
        <title>Draft genome sequences for Neonectria magnoliae and Neonectria punicea, canker pathogens of Liriodendron tulipifera and Acer saccharum in West Virginia.</title>
        <authorList>
            <person name="Petronek H.M."/>
            <person name="Kasson M.T."/>
            <person name="Metheny A.M."/>
            <person name="Stauder C.M."/>
            <person name="Lovett B."/>
            <person name="Lynch S.C."/>
            <person name="Garnas J.R."/>
            <person name="Kasson L.R."/>
            <person name="Stajich J.E."/>
        </authorList>
    </citation>
    <scope>NUCLEOTIDE SEQUENCE [LARGE SCALE GENOMIC DNA]</scope>
    <source>
        <strain evidence="3 4">NRRL 64653</strain>
    </source>
</reference>
<comment type="subcellular location">
    <subcellularLocation>
        <location evidence="1">Nucleus</location>
    </subcellularLocation>
</comment>
<dbReference type="PANTHER" id="PTHR37534:SF39">
    <property type="entry name" value="TRANSCRIPTION FACTOR DOMAIN-CONTAINING PROTEIN"/>
    <property type="match status" value="1"/>
</dbReference>
<dbReference type="InterPro" id="IPR021858">
    <property type="entry name" value="Fun_TF"/>
</dbReference>
<evidence type="ECO:0000256" key="1">
    <source>
        <dbReference type="ARBA" id="ARBA00004123"/>
    </source>
</evidence>